<proteinExistence type="predicted"/>
<accession>A0AAD8PAP0</accession>
<reference evidence="1" key="1">
    <citation type="journal article" date="2023" name="bioRxiv">
        <title>Improved chromosome-level genome assembly for marigold (Tagetes erecta).</title>
        <authorList>
            <person name="Jiang F."/>
            <person name="Yuan L."/>
            <person name="Wang S."/>
            <person name="Wang H."/>
            <person name="Xu D."/>
            <person name="Wang A."/>
            <person name="Fan W."/>
        </authorList>
    </citation>
    <scope>NUCLEOTIDE SEQUENCE</scope>
    <source>
        <strain evidence="1">WSJ</strain>
        <tissue evidence="1">Leaf</tissue>
    </source>
</reference>
<dbReference type="Proteomes" id="UP001229421">
    <property type="component" value="Unassembled WGS sequence"/>
</dbReference>
<evidence type="ECO:0000313" key="2">
    <source>
        <dbReference type="Proteomes" id="UP001229421"/>
    </source>
</evidence>
<name>A0AAD8PAP0_TARER</name>
<comment type="caution">
    <text evidence="1">The sequence shown here is derived from an EMBL/GenBank/DDBJ whole genome shotgun (WGS) entry which is preliminary data.</text>
</comment>
<evidence type="ECO:0000313" key="1">
    <source>
        <dbReference type="EMBL" id="KAK1438557.1"/>
    </source>
</evidence>
<protein>
    <submittedName>
        <fullName evidence="1">Uncharacterized protein</fullName>
    </submittedName>
</protein>
<sequence>MRSIRVRLTGFLRLCRLKRLGIEVNPLFTEFIKSKRIQSPSLLSTQLSLSPSSSSLPYSVASKLHSFAEPTNSDEFG</sequence>
<organism evidence="1 2">
    <name type="scientific">Tagetes erecta</name>
    <name type="common">African marigold</name>
    <dbReference type="NCBI Taxonomy" id="13708"/>
    <lineage>
        <taxon>Eukaryota</taxon>
        <taxon>Viridiplantae</taxon>
        <taxon>Streptophyta</taxon>
        <taxon>Embryophyta</taxon>
        <taxon>Tracheophyta</taxon>
        <taxon>Spermatophyta</taxon>
        <taxon>Magnoliopsida</taxon>
        <taxon>eudicotyledons</taxon>
        <taxon>Gunneridae</taxon>
        <taxon>Pentapetalae</taxon>
        <taxon>asterids</taxon>
        <taxon>campanulids</taxon>
        <taxon>Asterales</taxon>
        <taxon>Asteraceae</taxon>
        <taxon>Asteroideae</taxon>
        <taxon>Heliantheae alliance</taxon>
        <taxon>Tageteae</taxon>
        <taxon>Tagetes</taxon>
    </lineage>
</organism>
<dbReference type="AlphaFoldDB" id="A0AAD8PAP0"/>
<keyword evidence="2" id="KW-1185">Reference proteome</keyword>
<dbReference type="EMBL" id="JAUHHV010000001">
    <property type="protein sequence ID" value="KAK1438557.1"/>
    <property type="molecule type" value="Genomic_DNA"/>
</dbReference>
<gene>
    <name evidence="1" type="ORF">QVD17_04366</name>
</gene>